<accession>A0A844GBW0</accession>
<dbReference type="AlphaFoldDB" id="A0A844GBW0"/>
<reference evidence="1 2" key="1">
    <citation type="submission" date="2019-11" db="EMBL/GenBank/DDBJ databases">
        <title>Draft genome sequence of Paludibacterium sp. dN18-1.</title>
        <authorList>
            <person name="Im W.-T."/>
        </authorList>
    </citation>
    <scope>NUCLEOTIDE SEQUENCE [LARGE SCALE GENOMIC DNA]</scope>
    <source>
        <strain evidence="2">dN 18-1</strain>
    </source>
</reference>
<gene>
    <name evidence="1" type="ORF">GKE73_16400</name>
</gene>
<evidence type="ECO:0000313" key="2">
    <source>
        <dbReference type="Proteomes" id="UP000446658"/>
    </source>
</evidence>
<keyword evidence="2" id="KW-1185">Reference proteome</keyword>
<dbReference type="RefSeq" id="WP_230371200.1">
    <property type="nucleotide sequence ID" value="NZ_WLYX01000001.1"/>
</dbReference>
<sequence length="162" mass="18539">MRLMDIPLEALEALENWGRWQRQREGRNRSPGLEGKFRSNRCPACYEHDDPCEDCQRNAPHGQQIDMALALAVERAITRGAFTLAKVFLYSGTGKGRIAEQCYCKEQAILLAHFRGIRVSQHGYASSNPKATCRAFGIQIDEYDRHVANLVRMVWNRMKATR</sequence>
<proteinExistence type="predicted"/>
<dbReference type="EMBL" id="WLYX01000001">
    <property type="protein sequence ID" value="MTD34016.1"/>
    <property type="molecule type" value="Genomic_DNA"/>
</dbReference>
<dbReference type="Proteomes" id="UP000446658">
    <property type="component" value="Unassembled WGS sequence"/>
</dbReference>
<organism evidence="1 2">
    <name type="scientific">Paludibacterium denitrificans</name>
    <dbReference type="NCBI Taxonomy" id="2675226"/>
    <lineage>
        <taxon>Bacteria</taxon>
        <taxon>Pseudomonadati</taxon>
        <taxon>Pseudomonadota</taxon>
        <taxon>Betaproteobacteria</taxon>
        <taxon>Neisseriales</taxon>
        <taxon>Chromobacteriaceae</taxon>
        <taxon>Paludibacterium</taxon>
    </lineage>
</organism>
<protein>
    <submittedName>
        <fullName evidence="1">Uncharacterized protein</fullName>
    </submittedName>
</protein>
<comment type="caution">
    <text evidence="1">The sequence shown here is derived from an EMBL/GenBank/DDBJ whole genome shotgun (WGS) entry which is preliminary data.</text>
</comment>
<name>A0A844GBW0_9NEIS</name>
<evidence type="ECO:0000313" key="1">
    <source>
        <dbReference type="EMBL" id="MTD34016.1"/>
    </source>
</evidence>